<organism evidence="2 3">
    <name type="scientific">Undibacterium luofuense</name>
    <dbReference type="NCBI Taxonomy" id="2828733"/>
    <lineage>
        <taxon>Bacteria</taxon>
        <taxon>Pseudomonadati</taxon>
        <taxon>Pseudomonadota</taxon>
        <taxon>Betaproteobacteria</taxon>
        <taxon>Burkholderiales</taxon>
        <taxon>Oxalobacteraceae</taxon>
        <taxon>Undibacterium</taxon>
    </lineage>
</organism>
<evidence type="ECO:0000313" key="2">
    <source>
        <dbReference type="EMBL" id="MBR7783705.1"/>
    </source>
</evidence>
<feature type="chain" id="PRO_5036793326" evidence="1">
    <location>
        <begin position="21"/>
        <end position="170"/>
    </location>
</feature>
<keyword evidence="1" id="KW-0732">Signal</keyword>
<dbReference type="Proteomes" id="UP000680067">
    <property type="component" value="Unassembled WGS sequence"/>
</dbReference>
<feature type="signal peptide" evidence="1">
    <location>
        <begin position="1"/>
        <end position="20"/>
    </location>
</feature>
<sequence length="170" mass="19536">MDKRKWLLLGAMMASSLAWAGDVSVRWEKPDDYTDIRPTNESREGFRDRVCKELGKVFEGYGKKLPDGVKLEITVLDLDLAGDVRPMMHGNNDVRIVKDIYWPRMTINYVLKDASGKVLSEATKEEIKDMNFLMASHIPTGNTSLFYEEKMLDDWFRNKQRSGAFPKLPS</sequence>
<dbReference type="Pfam" id="PF11454">
    <property type="entry name" value="DUF3016"/>
    <property type="match status" value="1"/>
</dbReference>
<protein>
    <submittedName>
        <fullName evidence="2">DUF3016 domain-containing protein</fullName>
    </submittedName>
</protein>
<evidence type="ECO:0000313" key="3">
    <source>
        <dbReference type="Proteomes" id="UP000680067"/>
    </source>
</evidence>
<comment type="caution">
    <text evidence="2">The sequence shown here is derived from an EMBL/GenBank/DDBJ whole genome shotgun (WGS) entry which is preliminary data.</text>
</comment>
<reference evidence="2" key="1">
    <citation type="submission" date="2021-04" db="EMBL/GenBank/DDBJ databases">
        <title>novel species isolated from subtropical streams in China.</title>
        <authorList>
            <person name="Lu H."/>
        </authorList>
    </citation>
    <scope>NUCLEOTIDE SEQUENCE</scope>
    <source>
        <strain evidence="2">LFS511W</strain>
    </source>
</reference>
<dbReference type="EMBL" id="JAGSPN010000014">
    <property type="protein sequence ID" value="MBR7783705.1"/>
    <property type="molecule type" value="Genomic_DNA"/>
</dbReference>
<gene>
    <name evidence="2" type="ORF">KDM89_16285</name>
</gene>
<dbReference type="AlphaFoldDB" id="A0A941DPJ9"/>
<name>A0A941DPJ9_9BURK</name>
<keyword evidence="3" id="KW-1185">Reference proteome</keyword>
<dbReference type="RefSeq" id="WP_212688983.1">
    <property type="nucleotide sequence ID" value="NZ_JAGSPN010000014.1"/>
</dbReference>
<dbReference type="InterPro" id="IPR021557">
    <property type="entry name" value="DUF3016"/>
</dbReference>
<evidence type="ECO:0000256" key="1">
    <source>
        <dbReference type="SAM" id="SignalP"/>
    </source>
</evidence>
<accession>A0A941DPJ9</accession>
<proteinExistence type="predicted"/>